<sequence>MNIEKSSGFAQNSGMGLNPVILVVDFMKGFTDRDSPLGSNLDNEIKATNELLNIARKECVPIIFTSVSYDPGFQEGAHFIRKIPALKILSAGSEACEIDPRLERNEQTELLVVKKFASAFFGTAISSVLSHQRIDTVIIVGCSTSGCIRATVVDALQHGYLVVVPEECVGDRSQSAHDASLSDIQMKYGDVVSLETVKKYLTHLKGDISNV</sequence>
<dbReference type="RefSeq" id="WP_049694933.1">
    <property type="nucleotide sequence ID" value="NZ_CP016540.2"/>
</dbReference>
<dbReference type="Proteomes" id="UP000053354">
    <property type="component" value="Chromosome"/>
</dbReference>
<dbReference type="KEGG" id="pll:I858_004560"/>
<comment type="similarity">
    <text evidence="1">Belongs to the isochorismatase family.</text>
</comment>
<feature type="domain" description="Isochorismatase-like" evidence="3">
    <location>
        <begin position="20"/>
        <end position="195"/>
    </location>
</feature>
<dbReference type="InterPro" id="IPR000868">
    <property type="entry name" value="Isochorismatase-like_dom"/>
</dbReference>
<dbReference type="PANTHER" id="PTHR43540">
    <property type="entry name" value="PEROXYUREIDOACRYLATE/UREIDOACRYLATE AMIDOHYDROLASE-RELATED"/>
    <property type="match status" value="1"/>
</dbReference>
<dbReference type="InterPro" id="IPR050272">
    <property type="entry name" value="Isochorismatase-like_hydrls"/>
</dbReference>
<evidence type="ECO:0000313" key="4">
    <source>
        <dbReference type="EMBL" id="ANU26304.1"/>
    </source>
</evidence>
<dbReference type="Pfam" id="PF00857">
    <property type="entry name" value="Isochorismatase"/>
    <property type="match status" value="1"/>
</dbReference>
<evidence type="ECO:0000259" key="3">
    <source>
        <dbReference type="Pfam" id="PF00857"/>
    </source>
</evidence>
<gene>
    <name evidence="4" type="ORF">I858_004560</name>
</gene>
<evidence type="ECO:0000256" key="2">
    <source>
        <dbReference type="ARBA" id="ARBA00022801"/>
    </source>
</evidence>
<name>A0A1B1RZF9_9BACL</name>
<dbReference type="OrthoDB" id="9785724at2"/>
<proteinExistence type="inferred from homology"/>
<organism evidence="4 5">
    <name type="scientific">Planococcus versutus</name>
    <dbReference type="NCBI Taxonomy" id="1302659"/>
    <lineage>
        <taxon>Bacteria</taxon>
        <taxon>Bacillati</taxon>
        <taxon>Bacillota</taxon>
        <taxon>Bacilli</taxon>
        <taxon>Bacillales</taxon>
        <taxon>Caryophanaceae</taxon>
        <taxon>Planococcus</taxon>
    </lineage>
</organism>
<protein>
    <recommendedName>
        <fullName evidence="3">Isochorismatase-like domain-containing protein</fullName>
    </recommendedName>
</protein>
<dbReference type="Gene3D" id="3.40.50.850">
    <property type="entry name" value="Isochorismatase-like"/>
    <property type="match status" value="1"/>
</dbReference>
<reference evidence="4" key="1">
    <citation type="submission" date="2016-10" db="EMBL/GenBank/DDBJ databases">
        <authorList>
            <person name="See-Too W.S."/>
        </authorList>
    </citation>
    <scope>NUCLEOTIDE SEQUENCE</scope>
    <source>
        <strain evidence="4">L10.15</strain>
    </source>
</reference>
<dbReference type="PANTHER" id="PTHR43540:SF1">
    <property type="entry name" value="ISOCHORISMATASE HYDROLASE"/>
    <property type="match status" value="1"/>
</dbReference>
<dbReference type="GO" id="GO:0016787">
    <property type="term" value="F:hydrolase activity"/>
    <property type="evidence" value="ECO:0007669"/>
    <property type="project" value="UniProtKB-KW"/>
</dbReference>
<keyword evidence="5" id="KW-1185">Reference proteome</keyword>
<dbReference type="AlphaFoldDB" id="A0A1B1RZF9"/>
<evidence type="ECO:0000313" key="5">
    <source>
        <dbReference type="Proteomes" id="UP000053354"/>
    </source>
</evidence>
<evidence type="ECO:0000256" key="1">
    <source>
        <dbReference type="ARBA" id="ARBA00006336"/>
    </source>
</evidence>
<dbReference type="SUPFAM" id="SSF52499">
    <property type="entry name" value="Isochorismatase-like hydrolases"/>
    <property type="match status" value="1"/>
</dbReference>
<dbReference type="STRING" id="1302659.I858_004560"/>
<dbReference type="EMBL" id="CP016540">
    <property type="protein sequence ID" value="ANU26304.1"/>
    <property type="molecule type" value="Genomic_DNA"/>
</dbReference>
<dbReference type="InterPro" id="IPR036380">
    <property type="entry name" value="Isochorismatase-like_sf"/>
</dbReference>
<keyword evidence="2" id="KW-0378">Hydrolase</keyword>
<accession>A0A1B1RZF9</accession>